<dbReference type="InterPro" id="IPR001192">
    <property type="entry name" value="PI-PLC_fam"/>
</dbReference>
<keyword evidence="1" id="KW-0443">Lipid metabolism</keyword>
<dbReference type="GO" id="GO:0032587">
    <property type="term" value="C:ruffle membrane"/>
    <property type="evidence" value="ECO:0007669"/>
    <property type="project" value="TreeGrafter"/>
</dbReference>
<dbReference type="Gene3D" id="2.60.40.150">
    <property type="entry name" value="C2 domain"/>
    <property type="match status" value="1"/>
</dbReference>
<dbReference type="GO" id="GO:0048015">
    <property type="term" value="P:phosphatidylinositol-mediated signaling"/>
    <property type="evidence" value="ECO:0007669"/>
    <property type="project" value="TreeGrafter"/>
</dbReference>
<reference evidence="5" key="1">
    <citation type="submission" date="2022-11" db="UniProtKB">
        <authorList>
            <consortium name="WormBaseParasite"/>
        </authorList>
    </citation>
    <scope>IDENTIFICATION</scope>
</reference>
<dbReference type="GO" id="GO:0046488">
    <property type="term" value="P:phosphatidylinositol metabolic process"/>
    <property type="evidence" value="ECO:0007669"/>
    <property type="project" value="TreeGrafter"/>
</dbReference>
<evidence type="ECO:0000313" key="4">
    <source>
        <dbReference type="Proteomes" id="UP000887560"/>
    </source>
</evidence>
<dbReference type="InterPro" id="IPR001711">
    <property type="entry name" value="PLipase_C_Pinositol-sp_Y"/>
</dbReference>
<dbReference type="GO" id="GO:0004435">
    <property type="term" value="F:phosphatidylinositol-4,5-bisphosphate phospholipase C activity"/>
    <property type="evidence" value="ECO:0007669"/>
    <property type="project" value="UniProtKB-EC"/>
</dbReference>
<keyword evidence="1" id="KW-0442">Lipid degradation</keyword>
<evidence type="ECO:0000259" key="2">
    <source>
        <dbReference type="PROSITE" id="PS50004"/>
    </source>
</evidence>
<dbReference type="SUPFAM" id="SSF51695">
    <property type="entry name" value="PLC-like phosphodiesterases"/>
    <property type="match status" value="1"/>
</dbReference>
<feature type="domain" description="C2" evidence="2">
    <location>
        <begin position="129"/>
        <end position="267"/>
    </location>
</feature>
<dbReference type="AlphaFoldDB" id="A0A915PBY8"/>
<sequence length="422" mass="48352">MCSFSESKHDKLIEKGLPLFNQRQLSRVYPQASRLTSTNFNPIPMWNSGCHMVALNFQTGDKPMQLNFGRFNANGRCGYVLKPQYLMDETFWQKQQNELFNQKLEGVKRKLLCRFCRNKIKIPLNKEKENGDLQKCCCDKLNLDFDENLEEKQQKENNLNGIINNKVNNSSTLFTSNRPIILIITIIAGRHLTRKSGYDKGGICSNGLSPVWQERFYFKIKYPEMGLLRFFVEDGDFVGPKTDPFIGQAIFPIDCIRPGFRSISLLNQFNEPLELSALLVHVEIREWKHFNTITTTKCRSNSLLVAGNSLNFSSKISSSSFSDGSNLNNNLLDENPPISNIHQYLQFGRSILADSRQGQLIENNNSSLESSGMISTKELRQTNNLAEDYTFRNPTTISPTNNNRNSTLRNGSIRMYFVFLFL</sequence>
<feature type="domain" description="PI-PLC Y-box" evidence="3">
    <location>
        <begin position="1"/>
        <end position="86"/>
    </location>
</feature>
<proteinExistence type="predicted"/>
<dbReference type="CDD" id="cd00275">
    <property type="entry name" value="C2_PLC_like"/>
    <property type="match status" value="1"/>
</dbReference>
<dbReference type="GO" id="GO:0016042">
    <property type="term" value="P:lipid catabolic process"/>
    <property type="evidence" value="ECO:0007669"/>
    <property type="project" value="UniProtKB-KW"/>
</dbReference>
<keyword evidence="1" id="KW-0378">Hydrolase</keyword>
<dbReference type="PANTHER" id="PTHR10336:SF159">
    <property type="entry name" value="1-PHOSPHATIDYLINOSITOL 4,5-BISPHOSPHATE PHOSPHODIESTERASE GAMMA"/>
    <property type="match status" value="1"/>
</dbReference>
<dbReference type="SUPFAM" id="SSF49562">
    <property type="entry name" value="C2 domain (Calcium/lipid-binding domain, CaLB)"/>
    <property type="match status" value="1"/>
</dbReference>
<dbReference type="Pfam" id="PF00387">
    <property type="entry name" value="PI-PLC-Y"/>
    <property type="match status" value="1"/>
</dbReference>
<dbReference type="InterPro" id="IPR000008">
    <property type="entry name" value="C2_dom"/>
</dbReference>
<dbReference type="GO" id="GO:0051209">
    <property type="term" value="P:release of sequestered calcium ion into cytosol"/>
    <property type="evidence" value="ECO:0007669"/>
    <property type="project" value="TreeGrafter"/>
</dbReference>
<dbReference type="Gene3D" id="3.20.20.190">
    <property type="entry name" value="Phosphatidylinositol (PI) phosphodiesterase"/>
    <property type="match status" value="1"/>
</dbReference>
<keyword evidence="4" id="KW-1185">Reference proteome</keyword>
<organism evidence="4 5">
    <name type="scientific">Meloidogyne floridensis</name>
    <dbReference type="NCBI Taxonomy" id="298350"/>
    <lineage>
        <taxon>Eukaryota</taxon>
        <taxon>Metazoa</taxon>
        <taxon>Ecdysozoa</taxon>
        <taxon>Nematoda</taxon>
        <taxon>Chromadorea</taxon>
        <taxon>Rhabditida</taxon>
        <taxon>Tylenchina</taxon>
        <taxon>Tylenchomorpha</taxon>
        <taxon>Tylenchoidea</taxon>
        <taxon>Meloidogynidae</taxon>
        <taxon>Meloidogyninae</taxon>
        <taxon>Meloidogyne</taxon>
    </lineage>
</organism>
<dbReference type="GO" id="GO:0010634">
    <property type="term" value="P:positive regulation of epithelial cell migration"/>
    <property type="evidence" value="ECO:0007669"/>
    <property type="project" value="TreeGrafter"/>
</dbReference>
<dbReference type="EC" id="3.1.4.11" evidence="1"/>
<name>A0A915PBY8_9BILA</name>
<evidence type="ECO:0000313" key="5">
    <source>
        <dbReference type="WBParaSite" id="scf7180000423969.g11937"/>
    </source>
</evidence>
<dbReference type="SMART" id="SM00149">
    <property type="entry name" value="PLCYc"/>
    <property type="match status" value="1"/>
</dbReference>
<comment type="catalytic activity">
    <reaction evidence="1">
        <text>a 1,2-diacyl-sn-glycero-3-phospho-(1D-myo-inositol-4,5-bisphosphate) + H2O = 1D-myo-inositol 1,4,5-trisphosphate + a 1,2-diacyl-sn-glycerol + H(+)</text>
        <dbReference type="Rhea" id="RHEA:33179"/>
        <dbReference type="ChEBI" id="CHEBI:15377"/>
        <dbReference type="ChEBI" id="CHEBI:15378"/>
        <dbReference type="ChEBI" id="CHEBI:17815"/>
        <dbReference type="ChEBI" id="CHEBI:58456"/>
        <dbReference type="ChEBI" id="CHEBI:203600"/>
        <dbReference type="EC" id="3.1.4.11"/>
    </reaction>
</comment>
<dbReference type="PANTHER" id="PTHR10336">
    <property type="entry name" value="PHOSPHOINOSITIDE-SPECIFIC PHOSPHOLIPASE C FAMILY PROTEIN"/>
    <property type="match status" value="1"/>
</dbReference>
<dbReference type="PRINTS" id="PR00390">
    <property type="entry name" value="PHPHLIPASEC"/>
</dbReference>
<accession>A0A915PBY8</accession>
<evidence type="ECO:0000259" key="3">
    <source>
        <dbReference type="PROSITE" id="PS50008"/>
    </source>
</evidence>
<dbReference type="SMART" id="SM00239">
    <property type="entry name" value="C2"/>
    <property type="match status" value="1"/>
</dbReference>
<dbReference type="InterPro" id="IPR035892">
    <property type="entry name" value="C2_domain_sf"/>
</dbReference>
<protein>
    <recommendedName>
        <fullName evidence="1">Phosphoinositide phospholipase C</fullName>
        <ecNumber evidence="1">3.1.4.11</ecNumber>
    </recommendedName>
</protein>
<dbReference type="PROSITE" id="PS50008">
    <property type="entry name" value="PIPLC_Y_DOMAIN"/>
    <property type="match status" value="1"/>
</dbReference>
<evidence type="ECO:0000256" key="1">
    <source>
        <dbReference type="RuleBase" id="RU361133"/>
    </source>
</evidence>
<dbReference type="Proteomes" id="UP000887560">
    <property type="component" value="Unplaced"/>
</dbReference>
<dbReference type="Pfam" id="PF00168">
    <property type="entry name" value="C2"/>
    <property type="match status" value="1"/>
</dbReference>
<dbReference type="InterPro" id="IPR017946">
    <property type="entry name" value="PLC-like_Pdiesterase_TIM-brl"/>
</dbReference>
<dbReference type="WBParaSite" id="scf7180000423969.g11937">
    <property type="protein sequence ID" value="scf7180000423969.g11937"/>
    <property type="gene ID" value="scf7180000423969.g11937"/>
</dbReference>
<dbReference type="PROSITE" id="PS50004">
    <property type="entry name" value="C2"/>
    <property type="match status" value="1"/>
</dbReference>